<dbReference type="Gene3D" id="3.40.50.140">
    <property type="match status" value="1"/>
</dbReference>
<organism evidence="13 14">
    <name type="scientific">Schleiferilactobacillus harbinensis DSM 16991</name>
    <dbReference type="NCBI Taxonomy" id="1122147"/>
    <lineage>
        <taxon>Bacteria</taxon>
        <taxon>Bacillati</taxon>
        <taxon>Bacillota</taxon>
        <taxon>Bacilli</taxon>
        <taxon>Lactobacillales</taxon>
        <taxon>Lactobacillaceae</taxon>
        <taxon>Schleiferilactobacillus</taxon>
    </lineage>
</organism>
<evidence type="ECO:0000256" key="4">
    <source>
        <dbReference type="ARBA" id="ARBA00023029"/>
    </source>
</evidence>
<dbReference type="GO" id="GO:0003917">
    <property type="term" value="F:DNA topoisomerase type I (single strand cut, ATP-independent) activity"/>
    <property type="evidence" value="ECO:0007669"/>
    <property type="project" value="UniProtKB-EC"/>
</dbReference>
<dbReference type="InterPro" id="IPR013497">
    <property type="entry name" value="Topo_IA_cen"/>
</dbReference>
<dbReference type="InterPro" id="IPR023406">
    <property type="entry name" value="Topo_IA_AS"/>
</dbReference>
<evidence type="ECO:0000256" key="6">
    <source>
        <dbReference type="ARBA" id="ARBA00023235"/>
    </source>
</evidence>
<comment type="caution">
    <text evidence="13">The sequence shown here is derived from an EMBL/GenBank/DDBJ whole genome shotgun (WGS) entry which is preliminary data.</text>
</comment>
<dbReference type="GO" id="GO:0003677">
    <property type="term" value="F:DNA binding"/>
    <property type="evidence" value="ECO:0007669"/>
    <property type="project" value="UniProtKB-KW"/>
</dbReference>
<dbReference type="PRINTS" id="PR00417">
    <property type="entry name" value="PRTPISMRASEI"/>
</dbReference>
<dbReference type="PANTHER" id="PTHR11390:SF21">
    <property type="entry name" value="DNA TOPOISOMERASE 3-ALPHA"/>
    <property type="match status" value="1"/>
</dbReference>
<dbReference type="InterPro" id="IPR025589">
    <property type="entry name" value="Toprim_C_rpt"/>
</dbReference>
<evidence type="ECO:0000259" key="11">
    <source>
        <dbReference type="PROSITE" id="PS50880"/>
    </source>
</evidence>
<feature type="domain" description="Toprim" evidence="11">
    <location>
        <begin position="3"/>
        <end position="146"/>
    </location>
</feature>
<evidence type="ECO:0000313" key="14">
    <source>
        <dbReference type="Proteomes" id="UP000050949"/>
    </source>
</evidence>
<dbReference type="Gene3D" id="2.70.20.10">
    <property type="entry name" value="Topoisomerase I, domain 3"/>
    <property type="match status" value="1"/>
</dbReference>
<dbReference type="GO" id="GO:0006281">
    <property type="term" value="P:DNA repair"/>
    <property type="evidence" value="ECO:0007669"/>
    <property type="project" value="TreeGrafter"/>
</dbReference>
<evidence type="ECO:0000256" key="10">
    <source>
        <dbReference type="ARBA" id="ARBA00032877"/>
    </source>
</evidence>
<evidence type="ECO:0000256" key="9">
    <source>
        <dbReference type="ARBA" id="ARBA00032235"/>
    </source>
</evidence>
<evidence type="ECO:0000259" key="12">
    <source>
        <dbReference type="PROSITE" id="PS52039"/>
    </source>
</evidence>
<evidence type="ECO:0000256" key="7">
    <source>
        <dbReference type="ARBA" id="ARBA00030003"/>
    </source>
</evidence>
<protein>
    <recommendedName>
        <fullName evidence="3">DNA topoisomerase</fullName>
        <ecNumber evidence="3">5.6.2.1</ecNumber>
    </recommendedName>
    <alternativeName>
        <fullName evidence="10">Omega-protein</fullName>
    </alternativeName>
    <alternativeName>
        <fullName evidence="9">Relaxing enzyme</fullName>
    </alternativeName>
    <alternativeName>
        <fullName evidence="7">Swivelase</fullName>
    </alternativeName>
    <alternativeName>
        <fullName evidence="8">Untwisting enzyme</fullName>
    </alternativeName>
</protein>
<dbReference type="Gene3D" id="1.10.290.10">
    <property type="entry name" value="Topoisomerase I, domain 4"/>
    <property type="match status" value="1"/>
</dbReference>
<dbReference type="RefSeq" id="WP_027829209.1">
    <property type="nucleotide sequence ID" value="NZ_AUEH01000046.1"/>
</dbReference>
<comment type="catalytic activity">
    <reaction evidence="1">
        <text>ATP-independent breakage of single-stranded DNA, followed by passage and rejoining.</text>
        <dbReference type="EC" id="5.6.2.1"/>
    </reaction>
</comment>
<dbReference type="InterPro" id="IPR006171">
    <property type="entry name" value="TOPRIM_dom"/>
</dbReference>
<dbReference type="PROSITE" id="PS52039">
    <property type="entry name" value="TOPO_IA_2"/>
    <property type="match status" value="1"/>
</dbReference>
<dbReference type="eggNOG" id="COG0550">
    <property type="taxonomic scope" value="Bacteria"/>
</dbReference>
<dbReference type="InterPro" id="IPR013826">
    <property type="entry name" value="Topo_IA_cen_sub3"/>
</dbReference>
<evidence type="ECO:0000256" key="1">
    <source>
        <dbReference type="ARBA" id="ARBA00000213"/>
    </source>
</evidence>
<sequence length="694" mass="77370">MTTYAVLAEKPDMARKLVTGLGGKKTAHTQDGYIEVQDSPYLTGRILVTWAIGHLIEMAPFDEYDPKLKKWDLATLPFMPTKYVMQVRDGVGKQYNNVKRVFKEANQIIIATDPDREGENIAYLIVDQTGDRDKVTKRLWVNSLLPKAVQDGFKQLRDAGETYNYYKESHSRQISDWLVGMNMTRYYTLRAQGAGIQGTVYSAGRVQTPVMVLIVKNKLERDHFVPVPFWTISGETEKDGQKVIFRNATHFESEEQLREFVNANQLVTPYMATIGTVQKEHKIKQSPKLLNLAALTSLANAKWGYTGDEVLQTVQALYDADYVTYPRTEEEVISEEEFGILADRVDAYKDLLDSTVATPQLTPRKRYVGAYQAHPALMPTGKLPELAKLAGRDANIYQAIVNQVLMMFMADYEYDQTTVTVAVADQKFVARGKVVTQAGWRAMAGAIEEDATEDAGALPTFAEGERVALTIQTAKGETKPPKPYTPGTLGGKNSIMEKLNLGTAATRAAIIKTLVDREYIALVKKAYEPTDKAMVMYTMVKDSLLGSPEMTAAWEDYLAKIEQGDGDPATFIANVRKFVSQEIGKAQTIELPPEQVEAAIEQSSYGTCPKCHQGTIAKGKHNFYCSNKECDFVLWPKMASKTLPEAAVRALIARKTTNEISGFKSKAGKSFKAKVKLDNEFKTTFVFDSSKRKG</sequence>
<evidence type="ECO:0000313" key="13">
    <source>
        <dbReference type="EMBL" id="KRM25143.1"/>
    </source>
</evidence>
<gene>
    <name evidence="13" type="ORF">FC91_GL001080</name>
</gene>
<dbReference type="InterPro" id="IPR013824">
    <property type="entry name" value="Topo_IA_cen_sub1"/>
</dbReference>
<dbReference type="SMART" id="SM00493">
    <property type="entry name" value="TOPRIM"/>
    <property type="match status" value="1"/>
</dbReference>
<dbReference type="GO" id="GO:0006310">
    <property type="term" value="P:DNA recombination"/>
    <property type="evidence" value="ECO:0007669"/>
    <property type="project" value="TreeGrafter"/>
</dbReference>
<proteinExistence type="inferred from homology"/>
<dbReference type="EMBL" id="AZFW01000126">
    <property type="protein sequence ID" value="KRM25143.1"/>
    <property type="molecule type" value="Genomic_DNA"/>
</dbReference>
<dbReference type="InterPro" id="IPR023405">
    <property type="entry name" value="Topo_IA_core_domain"/>
</dbReference>
<name>A0A0R1X4D1_9LACO</name>
<dbReference type="PANTHER" id="PTHR11390">
    <property type="entry name" value="PROKARYOTIC DNA TOPOISOMERASE"/>
    <property type="match status" value="1"/>
</dbReference>
<keyword evidence="4" id="KW-0799">Topoisomerase</keyword>
<dbReference type="GO" id="GO:0043597">
    <property type="term" value="C:cytoplasmic replication fork"/>
    <property type="evidence" value="ECO:0007669"/>
    <property type="project" value="TreeGrafter"/>
</dbReference>
<keyword evidence="5" id="KW-0238">DNA-binding</keyword>
<keyword evidence="6 13" id="KW-0413">Isomerase</keyword>
<dbReference type="InterPro" id="IPR013825">
    <property type="entry name" value="Topo_IA_cen_sub2"/>
</dbReference>
<dbReference type="Proteomes" id="UP000050949">
    <property type="component" value="Unassembled WGS sequence"/>
</dbReference>
<evidence type="ECO:0000256" key="2">
    <source>
        <dbReference type="ARBA" id="ARBA00009446"/>
    </source>
</evidence>
<evidence type="ECO:0000256" key="5">
    <source>
        <dbReference type="ARBA" id="ARBA00023125"/>
    </source>
</evidence>
<evidence type="ECO:0000256" key="3">
    <source>
        <dbReference type="ARBA" id="ARBA00012891"/>
    </source>
</evidence>
<dbReference type="Pfam" id="PF01751">
    <property type="entry name" value="Toprim"/>
    <property type="match status" value="1"/>
</dbReference>
<dbReference type="PATRIC" id="fig|1122147.4.peg.1120"/>
<dbReference type="OrthoDB" id="9803554at2"/>
<dbReference type="PROSITE" id="PS50880">
    <property type="entry name" value="TOPRIM"/>
    <property type="match status" value="1"/>
</dbReference>
<evidence type="ECO:0000256" key="8">
    <source>
        <dbReference type="ARBA" id="ARBA00031985"/>
    </source>
</evidence>
<dbReference type="InterPro" id="IPR000380">
    <property type="entry name" value="Topo_IA"/>
</dbReference>
<dbReference type="Pfam" id="PF13342">
    <property type="entry name" value="Toprim_Crpt"/>
    <property type="match status" value="1"/>
</dbReference>
<dbReference type="SUPFAM" id="SSF56712">
    <property type="entry name" value="Prokaryotic type I DNA topoisomerase"/>
    <property type="match status" value="1"/>
</dbReference>
<dbReference type="Gene3D" id="1.10.460.10">
    <property type="entry name" value="Topoisomerase I, domain 2"/>
    <property type="match status" value="1"/>
</dbReference>
<dbReference type="Pfam" id="PF01131">
    <property type="entry name" value="Topoisom_bac"/>
    <property type="match status" value="1"/>
</dbReference>
<dbReference type="InterPro" id="IPR003601">
    <property type="entry name" value="Topo_IA_2"/>
</dbReference>
<dbReference type="AlphaFoldDB" id="A0A0R1X4D1"/>
<accession>A0A0R1X4D1</accession>
<feature type="domain" description="Topo IA-type catalytic" evidence="12">
    <location>
        <begin position="162"/>
        <end position="583"/>
    </location>
</feature>
<dbReference type="InterPro" id="IPR003602">
    <property type="entry name" value="Topo_IA_DNA-bd_dom"/>
</dbReference>
<dbReference type="CDD" id="cd03362">
    <property type="entry name" value="TOPRIM_TopoIA_TopoIII"/>
    <property type="match status" value="1"/>
</dbReference>
<reference evidence="13 14" key="1">
    <citation type="journal article" date="2015" name="Genome Announc.">
        <title>Expanding the biotechnology potential of lactobacilli through comparative genomics of 213 strains and associated genera.</title>
        <authorList>
            <person name="Sun Z."/>
            <person name="Harris H.M."/>
            <person name="McCann A."/>
            <person name="Guo C."/>
            <person name="Argimon S."/>
            <person name="Zhang W."/>
            <person name="Yang X."/>
            <person name="Jeffery I.B."/>
            <person name="Cooney J.C."/>
            <person name="Kagawa T.F."/>
            <person name="Liu W."/>
            <person name="Song Y."/>
            <person name="Salvetti E."/>
            <person name="Wrobel A."/>
            <person name="Rasinkangas P."/>
            <person name="Parkhill J."/>
            <person name="Rea M.C."/>
            <person name="O'Sullivan O."/>
            <person name="Ritari J."/>
            <person name="Douillard F.P."/>
            <person name="Paul Ross R."/>
            <person name="Yang R."/>
            <person name="Briner A.E."/>
            <person name="Felis G.E."/>
            <person name="de Vos W.M."/>
            <person name="Barrangou R."/>
            <person name="Klaenhammer T.R."/>
            <person name="Caufield P.W."/>
            <person name="Cui Y."/>
            <person name="Zhang H."/>
            <person name="O'Toole P.W."/>
        </authorList>
    </citation>
    <scope>NUCLEOTIDE SEQUENCE [LARGE SCALE GENOMIC DNA]</scope>
    <source>
        <strain evidence="13 14">DSM 16991</strain>
    </source>
</reference>
<comment type="similarity">
    <text evidence="2">Belongs to the type IA topoisomerase family.</text>
</comment>
<dbReference type="PROSITE" id="PS00396">
    <property type="entry name" value="TOPO_IA_1"/>
    <property type="match status" value="1"/>
</dbReference>
<dbReference type="CDD" id="cd00186">
    <property type="entry name" value="TOP1Ac"/>
    <property type="match status" value="1"/>
</dbReference>
<dbReference type="GO" id="GO:0006265">
    <property type="term" value="P:DNA topological change"/>
    <property type="evidence" value="ECO:0007669"/>
    <property type="project" value="InterPro"/>
</dbReference>
<dbReference type="SMART" id="SM00437">
    <property type="entry name" value="TOP1Ac"/>
    <property type="match status" value="1"/>
</dbReference>
<dbReference type="SMART" id="SM00436">
    <property type="entry name" value="TOP1Bc"/>
    <property type="match status" value="1"/>
</dbReference>
<dbReference type="InterPro" id="IPR034144">
    <property type="entry name" value="TOPRIM_TopoIII"/>
</dbReference>
<dbReference type="EC" id="5.6.2.1" evidence="3"/>